<dbReference type="Proteomes" id="UP000475862">
    <property type="component" value="Unassembled WGS sequence"/>
</dbReference>
<dbReference type="EMBL" id="VYZN01000222">
    <property type="protein sequence ID" value="KAE9523098.1"/>
    <property type="molecule type" value="Genomic_DNA"/>
</dbReference>
<comment type="caution">
    <text evidence="1">The sequence shown here is derived from an EMBL/GenBank/DDBJ whole genome shotgun (WGS) entry which is preliminary data.</text>
</comment>
<gene>
    <name evidence="1" type="ORF">AGLY_016504</name>
</gene>
<keyword evidence="2" id="KW-1185">Reference proteome</keyword>
<organism evidence="1 2">
    <name type="scientific">Aphis glycines</name>
    <name type="common">Soybean aphid</name>
    <dbReference type="NCBI Taxonomy" id="307491"/>
    <lineage>
        <taxon>Eukaryota</taxon>
        <taxon>Metazoa</taxon>
        <taxon>Ecdysozoa</taxon>
        <taxon>Arthropoda</taxon>
        <taxon>Hexapoda</taxon>
        <taxon>Insecta</taxon>
        <taxon>Pterygota</taxon>
        <taxon>Neoptera</taxon>
        <taxon>Paraneoptera</taxon>
        <taxon>Hemiptera</taxon>
        <taxon>Sternorrhyncha</taxon>
        <taxon>Aphidomorpha</taxon>
        <taxon>Aphidoidea</taxon>
        <taxon>Aphididae</taxon>
        <taxon>Aphidini</taxon>
        <taxon>Aphis</taxon>
        <taxon>Aphis</taxon>
    </lineage>
</organism>
<dbReference type="AlphaFoldDB" id="A0A6G0SY71"/>
<protein>
    <submittedName>
        <fullName evidence="1">Uncharacterized protein</fullName>
    </submittedName>
</protein>
<sequence length="399" mass="47729">KMEMENFKELLNKCNTQYEFVKICDLEQGKKYEVTCFENINTKFVMVKERHLEKLLKSNYKWDMESFINNVKYYDSYDWFKEIEYLRKKRYVLFKEEYKTFLKNNMNKYIEFCHLEQEKTYNVYKIIRIIDDGFSVEIKLLVILDNMCYFILPDVFLDMLIDSVKKGYIRLSHPEFNDNNTFKIGLESMYLKGLNLINIESDCKIEIEQRVIHIKKDEYTISNLNKLIEPIFLSYDNKKIQIESPCYFNLDENLKKYLGFPNTTFDFSILCNTLMYCPTSEEKYINIDKECEFTIDKEDENSNSVYKIPIGIYSLDDLEEILNCNQNEHNNIKLGINENFINITTDYSYTMDDYLKNCLGMPLYDFISDSPSKQKIKKINLLKSPETTKAQNNFKKGTN</sequence>
<proteinExistence type="predicted"/>
<evidence type="ECO:0000313" key="2">
    <source>
        <dbReference type="Proteomes" id="UP000475862"/>
    </source>
</evidence>
<reference evidence="1 2" key="1">
    <citation type="submission" date="2019-08" db="EMBL/GenBank/DDBJ databases">
        <title>The genome of the soybean aphid Biotype 1, its phylome, world population structure and adaptation to the North American continent.</title>
        <authorList>
            <person name="Giordano R."/>
            <person name="Donthu R.K."/>
            <person name="Hernandez A.G."/>
            <person name="Wright C.L."/>
            <person name="Zimin A.V."/>
        </authorList>
    </citation>
    <scope>NUCLEOTIDE SEQUENCE [LARGE SCALE GENOMIC DNA]</scope>
    <source>
        <tissue evidence="1">Whole aphids</tissue>
    </source>
</reference>
<accession>A0A6G0SY71</accession>
<name>A0A6G0SY71_APHGL</name>
<feature type="non-terminal residue" evidence="1">
    <location>
        <position position="1"/>
    </location>
</feature>
<evidence type="ECO:0000313" key="1">
    <source>
        <dbReference type="EMBL" id="KAE9523098.1"/>
    </source>
</evidence>